<accession>A0A8A1LLC5</accession>
<proteinExistence type="predicted"/>
<dbReference type="Proteomes" id="UP000663419">
    <property type="component" value="Chromosome 3"/>
</dbReference>
<organism evidence="1 2">
    <name type="scientific">Ajellomyces capsulatus (strain H88)</name>
    <name type="common">Darling's disease fungus</name>
    <name type="synonym">Histoplasma capsulatum</name>
    <dbReference type="NCBI Taxonomy" id="544711"/>
    <lineage>
        <taxon>Eukaryota</taxon>
        <taxon>Fungi</taxon>
        <taxon>Dikarya</taxon>
        <taxon>Ascomycota</taxon>
        <taxon>Pezizomycotina</taxon>
        <taxon>Eurotiomycetes</taxon>
        <taxon>Eurotiomycetidae</taxon>
        <taxon>Onygenales</taxon>
        <taxon>Ajellomycetaceae</taxon>
        <taxon>Histoplasma</taxon>
    </lineage>
</organism>
<evidence type="ECO:0000313" key="2">
    <source>
        <dbReference type="Proteomes" id="UP000663419"/>
    </source>
</evidence>
<dbReference type="AlphaFoldDB" id="A0A8A1LLC5"/>
<protein>
    <submittedName>
        <fullName evidence="1">Uncharacterized protein</fullName>
    </submittedName>
</protein>
<dbReference type="EMBL" id="CP069104">
    <property type="protein sequence ID" value="QSS53443.1"/>
    <property type="molecule type" value="Genomic_DNA"/>
</dbReference>
<name>A0A8A1LLC5_AJEC8</name>
<reference evidence="1" key="1">
    <citation type="submission" date="2021-01" db="EMBL/GenBank/DDBJ databases">
        <title>Chromosome-level genome assembly of a human fungal pathogen reveals clustering of transcriptionally co-regulated genes.</title>
        <authorList>
            <person name="Voorhies M."/>
            <person name="Cohen S."/>
            <person name="Shea T.P."/>
            <person name="Petrus S."/>
            <person name="Munoz J.F."/>
            <person name="Poplawski S."/>
            <person name="Goldman W.E."/>
            <person name="Michael T."/>
            <person name="Cuomo C.A."/>
            <person name="Sil A."/>
            <person name="Beyhan S."/>
        </authorList>
    </citation>
    <scope>NUCLEOTIDE SEQUENCE</scope>
    <source>
        <strain evidence="1">H88</strain>
    </source>
</reference>
<dbReference type="VEuPathDB" id="FungiDB:I7I53_00708"/>
<sequence length="59" mass="6665">MNAILALVKKGVDKNTPWLAASHRRGCSSCLLERQFKVWRARIFLYSGTDDIGTNVTRV</sequence>
<evidence type="ECO:0000313" key="1">
    <source>
        <dbReference type="EMBL" id="QSS53443.1"/>
    </source>
</evidence>
<gene>
    <name evidence="1" type="ORF">I7I53_00708</name>
</gene>